<organism evidence="1">
    <name type="scientific">Saccharomyces cerevisiae</name>
    <name type="common">Baker's yeast</name>
    <dbReference type="NCBI Taxonomy" id="4932"/>
    <lineage>
        <taxon>Eukaryota</taxon>
        <taxon>Fungi</taxon>
        <taxon>Dikarya</taxon>
        <taxon>Ascomycota</taxon>
        <taxon>Saccharomycotina</taxon>
        <taxon>Saccharomycetes</taxon>
        <taxon>Saccharomycetales</taxon>
        <taxon>Saccharomycetaceae</taxon>
        <taxon>Saccharomyces</taxon>
    </lineage>
</organism>
<proteinExistence type="predicted"/>
<dbReference type="AlphaFoldDB" id="E9PA69"/>
<name>E9PA69_YEASX</name>
<accession>E9PA69</accession>
<dbReference type="EMBL" id="X83502">
    <property type="protein sequence ID" value="CAA58481.1"/>
    <property type="molecule type" value="Genomic_DNA"/>
</dbReference>
<reference evidence="1" key="1">
    <citation type="journal article" date="1995" name="Yeast">
        <title>Sequence analysis of a 33.1 kb fragment from the left arm of Saccharomyces cerevisiae chromosome X, including putative proteins with leucine zippers, a fungal Zn(II)2-Cys6 binuclear cluster domain and a putative alpha 2-SCB-alpha 2 binding site.</title>
        <authorList>
            <person name="Miosga T."/>
            <person name="Schaaff-Gerstenschlaeger I."/>
            <person name="Chalwatzis N."/>
            <person name="Baur A."/>
            <person name="Boles E."/>
            <person name="Fournier C."/>
            <person name="Schmitt S."/>
            <person name="Velten C."/>
            <person name="Wilhelm N."/>
            <person name="Zimmermann F.K."/>
        </authorList>
    </citation>
    <scope>NUCLEOTIDE SEQUENCE</scope>
    <source>
        <strain evidence="1">S288C</strain>
    </source>
</reference>
<protein>
    <submittedName>
        <fullName evidence="1">J0925 protein</fullName>
    </submittedName>
</protein>
<sequence>METKVSVTNILALVEAFKESCVNSNVAPFLSATFFASSTISESISIPGGVEILTLIPNFRHAMHISFMTLLASPIHAIFNFELIPLFTSSRDILKFSIIVKRSQIACKGWNLSHRELMIGTEESLQKASMSSCLFTRAKIHETIDDTTLVVS</sequence>
<evidence type="ECO:0000313" key="1">
    <source>
        <dbReference type="EMBL" id="CAA58481.1"/>
    </source>
</evidence>
<gene>
    <name evidence="1" type="primary">J0925</name>
</gene>